<accession>A0A6L2MMH5</accession>
<evidence type="ECO:0000313" key="4">
    <source>
        <dbReference type="EMBL" id="GEU74930.1"/>
    </source>
</evidence>
<dbReference type="Gene3D" id="3.30.70.270">
    <property type="match status" value="2"/>
</dbReference>
<evidence type="ECO:0000259" key="2">
    <source>
        <dbReference type="Pfam" id="PF17919"/>
    </source>
</evidence>
<keyword evidence="4" id="KW-0695">RNA-directed DNA polymerase</keyword>
<keyword evidence="1" id="KW-0511">Multifunctional enzyme</keyword>
<dbReference type="InterPro" id="IPR043502">
    <property type="entry name" value="DNA/RNA_pol_sf"/>
</dbReference>
<dbReference type="Pfam" id="PF24626">
    <property type="entry name" value="SH3_Tf2-1"/>
    <property type="match status" value="1"/>
</dbReference>
<keyword evidence="4" id="KW-0808">Transferase</keyword>
<dbReference type="SUPFAM" id="SSF56672">
    <property type="entry name" value="DNA/RNA polymerases"/>
    <property type="match status" value="1"/>
</dbReference>
<comment type="caution">
    <text evidence="4">The sequence shown here is derived from an EMBL/GenBank/DDBJ whole genome shotgun (WGS) entry which is preliminary data.</text>
</comment>
<organism evidence="4">
    <name type="scientific">Tanacetum cinerariifolium</name>
    <name type="common">Dalmatian daisy</name>
    <name type="synonym">Chrysanthemum cinerariifolium</name>
    <dbReference type="NCBI Taxonomy" id="118510"/>
    <lineage>
        <taxon>Eukaryota</taxon>
        <taxon>Viridiplantae</taxon>
        <taxon>Streptophyta</taxon>
        <taxon>Embryophyta</taxon>
        <taxon>Tracheophyta</taxon>
        <taxon>Spermatophyta</taxon>
        <taxon>Magnoliopsida</taxon>
        <taxon>eudicotyledons</taxon>
        <taxon>Gunneridae</taxon>
        <taxon>Pentapetalae</taxon>
        <taxon>asterids</taxon>
        <taxon>campanulids</taxon>
        <taxon>Asterales</taxon>
        <taxon>Asteraceae</taxon>
        <taxon>Asteroideae</taxon>
        <taxon>Anthemideae</taxon>
        <taxon>Anthemidinae</taxon>
        <taxon>Tanacetum</taxon>
    </lineage>
</organism>
<dbReference type="PANTHER" id="PTHR37984">
    <property type="entry name" value="PROTEIN CBG26694"/>
    <property type="match status" value="1"/>
</dbReference>
<dbReference type="Pfam" id="PF17919">
    <property type="entry name" value="RT_RNaseH_2"/>
    <property type="match status" value="1"/>
</dbReference>
<evidence type="ECO:0000256" key="1">
    <source>
        <dbReference type="ARBA" id="ARBA00023268"/>
    </source>
</evidence>
<dbReference type="InterPro" id="IPR050951">
    <property type="entry name" value="Retrovirus_Pol_polyprotein"/>
</dbReference>
<reference evidence="4" key="1">
    <citation type="journal article" date="2019" name="Sci. Rep.">
        <title>Draft genome of Tanacetum cinerariifolium, the natural source of mosquito coil.</title>
        <authorList>
            <person name="Yamashiro T."/>
            <person name="Shiraishi A."/>
            <person name="Satake H."/>
            <person name="Nakayama K."/>
        </authorList>
    </citation>
    <scope>NUCLEOTIDE SEQUENCE</scope>
</reference>
<gene>
    <name evidence="4" type="ORF">Tci_046908</name>
</gene>
<dbReference type="Pfam" id="PF08284">
    <property type="entry name" value="RVP_2"/>
    <property type="match status" value="1"/>
</dbReference>
<proteinExistence type="predicted"/>
<protein>
    <submittedName>
        <fullName evidence="4">Reverse transcriptase domain-containing protein</fullName>
    </submittedName>
</protein>
<dbReference type="InterPro" id="IPR041577">
    <property type="entry name" value="RT_RNaseH_2"/>
</dbReference>
<evidence type="ECO:0000259" key="3">
    <source>
        <dbReference type="Pfam" id="PF24626"/>
    </source>
</evidence>
<feature type="domain" description="Reverse transcriptase/retrotransposon-derived protein RNase H-like" evidence="2">
    <location>
        <begin position="161"/>
        <end position="211"/>
    </location>
</feature>
<name>A0A6L2MMH5_TANCI</name>
<dbReference type="GO" id="GO:0003964">
    <property type="term" value="F:RNA-directed DNA polymerase activity"/>
    <property type="evidence" value="ECO:0007669"/>
    <property type="project" value="UniProtKB-KW"/>
</dbReference>
<keyword evidence="4" id="KW-0548">Nucleotidyltransferase</keyword>
<dbReference type="InterPro" id="IPR056924">
    <property type="entry name" value="SH3_Tf2-1"/>
</dbReference>
<dbReference type="EMBL" id="BKCJ010006979">
    <property type="protein sequence ID" value="GEU74930.1"/>
    <property type="molecule type" value="Genomic_DNA"/>
</dbReference>
<dbReference type="PANTHER" id="PTHR37984:SF5">
    <property type="entry name" value="PROTEIN NYNRIN-LIKE"/>
    <property type="match status" value="1"/>
</dbReference>
<sequence>MGEISRERKLTGNGNAVARAYVVGIAETNPNSKVVTGTFLLNNCYVSILFDNGADRSFVSTAFSSLIDIIPTTLDHGYESSQLTSKQEHEEHLKLILELLKNEQLYAKFSKCEFWIPKVQFLSYVIDSQGLTGYYRTFIKRFSKIAKLITKLTQKEVKFDWGDKEEAVFQLIKKKLCSEPIMALPERSKDFIVYCDALIKGFGVRRSSVDSKDLEALPTEARKPRNFKSKDVGGMLIENSKDLEKSRKEKLEPRTDGTLCPNMKADIATYVSKCLTCLKVKVEHQKPSGLLVQPEIPQWKWDNITMDFVTKLLRTQSGNDAIWAEVGNAQLIAPEFIHEITEKIFQVKKEFKLLMIAKRVTLMVLAKVGTVAYRLELPQQLSKVHSMFHVSNLKKCLFDEPLEIPLDEIHINDKLLFVEELVEIIDREVKRLKQSHIPIIKVRWNSKRGPEFPWECEDQFQKKERL</sequence>
<dbReference type="AlphaFoldDB" id="A0A6L2MMH5"/>
<dbReference type="InterPro" id="IPR043128">
    <property type="entry name" value="Rev_trsase/Diguanyl_cyclase"/>
</dbReference>
<feature type="domain" description="Tf2-1-like SH3-like" evidence="3">
    <location>
        <begin position="364"/>
        <end position="396"/>
    </location>
</feature>